<reference evidence="1 2" key="1">
    <citation type="journal article" date="2014" name="Genome Announc.">
        <title>Draft Genome Sequence of the Boron-Tolerant and Moderately Halotolerant Bacterium Gracilibacillus boraciitolerans JCM 21714T.</title>
        <authorList>
            <person name="Ahmed I."/>
            <person name="Oshima K."/>
            <person name="Suda W."/>
            <person name="Kitamura K."/>
            <person name="Iida T."/>
            <person name="Ohmori Y."/>
            <person name="Fujiwara T."/>
            <person name="Hattori M."/>
            <person name="Ohkuma M."/>
        </authorList>
    </citation>
    <scope>NUCLEOTIDE SEQUENCE [LARGE SCALE GENOMIC DNA]</scope>
    <source>
        <strain evidence="1 2">JCM 21714</strain>
    </source>
</reference>
<dbReference type="CDD" id="cd00829">
    <property type="entry name" value="SCP-x_thiolase"/>
    <property type="match status" value="1"/>
</dbReference>
<dbReference type="Proteomes" id="UP000019102">
    <property type="component" value="Unassembled WGS sequence"/>
</dbReference>
<keyword evidence="2" id="KW-1185">Reference proteome</keyword>
<dbReference type="eggNOG" id="COG0183">
    <property type="taxonomic scope" value="Bacteria"/>
</dbReference>
<dbReference type="InterPro" id="IPR016039">
    <property type="entry name" value="Thiolase-like"/>
</dbReference>
<protein>
    <recommendedName>
        <fullName evidence="3">3-ketoacyl-CoA thiolase</fullName>
    </recommendedName>
</protein>
<dbReference type="AlphaFoldDB" id="W4VMV8"/>
<dbReference type="PANTHER" id="PTHR42870">
    <property type="entry name" value="ACETYL-COA C-ACETYLTRANSFERASE"/>
    <property type="match status" value="1"/>
</dbReference>
<proteinExistence type="predicted"/>
<sequence length="290" mass="31282">MAKRPNGAIIGIGELQPIRYSEGKTTLGLIAESVQLAIKDAGGISKEEIDGLLVGPQVGETPQHVPATVSEYLGIEPTMSNTVDLGGGATGAGMVWRAAAAIEAGMCETVVCVLANKNEKGNIPRSPNRNPIREFDVPFGASGANTSYALLKRQHMEVYGSKQEDFACIAYWARKNALKNPKAIFYDKPVSLEDILESPMISDPLHLLEIVMPCAGGAAVVVTSADKAKQASKQAVYLQGAGEKITHRAVSQAPAIDRLPFVYSIPQALSKRVWKARTWIYYLYMIVIRV</sequence>
<dbReference type="PANTHER" id="PTHR42870:SF1">
    <property type="entry name" value="NON-SPECIFIC LIPID-TRANSFER PROTEIN-LIKE 2"/>
    <property type="match status" value="1"/>
</dbReference>
<organism evidence="1 2">
    <name type="scientific">Gracilibacillus boraciitolerans JCM 21714</name>
    <dbReference type="NCBI Taxonomy" id="1298598"/>
    <lineage>
        <taxon>Bacteria</taxon>
        <taxon>Bacillati</taxon>
        <taxon>Bacillota</taxon>
        <taxon>Bacilli</taxon>
        <taxon>Bacillales</taxon>
        <taxon>Bacillaceae</taxon>
        <taxon>Gracilibacillus</taxon>
    </lineage>
</organism>
<dbReference type="STRING" id="1298598.JCM21714_3619"/>
<name>W4VMV8_9BACI</name>
<gene>
    <name evidence="1" type="ORF">JCM21714_3619</name>
</gene>
<comment type="caution">
    <text evidence="1">The sequence shown here is derived from an EMBL/GenBank/DDBJ whole genome shotgun (WGS) entry which is preliminary data.</text>
</comment>
<dbReference type="Gene3D" id="3.40.47.10">
    <property type="match status" value="1"/>
</dbReference>
<dbReference type="SUPFAM" id="SSF53901">
    <property type="entry name" value="Thiolase-like"/>
    <property type="match status" value="1"/>
</dbReference>
<dbReference type="RefSeq" id="WP_235182865.1">
    <property type="nucleotide sequence ID" value="NZ_BAVS01000024.1"/>
</dbReference>
<evidence type="ECO:0000313" key="1">
    <source>
        <dbReference type="EMBL" id="GAE94461.1"/>
    </source>
</evidence>
<accession>W4VMV8</accession>
<dbReference type="EMBL" id="BAVS01000024">
    <property type="protein sequence ID" value="GAE94461.1"/>
    <property type="molecule type" value="Genomic_DNA"/>
</dbReference>
<evidence type="ECO:0000313" key="2">
    <source>
        <dbReference type="Proteomes" id="UP000019102"/>
    </source>
</evidence>
<evidence type="ECO:0008006" key="3">
    <source>
        <dbReference type="Google" id="ProtNLM"/>
    </source>
</evidence>
<dbReference type="GO" id="GO:0016746">
    <property type="term" value="F:acyltransferase activity"/>
    <property type="evidence" value="ECO:0007669"/>
    <property type="project" value="InterPro"/>
</dbReference>